<comment type="similarity">
    <text evidence="1">Belongs to the peptidase C59 family.</text>
</comment>
<evidence type="ECO:0000313" key="4">
    <source>
        <dbReference type="EMBL" id="CAK0912190.1"/>
    </source>
</evidence>
<keyword evidence="2" id="KW-0378">Hydrolase</keyword>
<dbReference type="SUPFAM" id="SSF56235">
    <property type="entry name" value="N-terminal nucleophile aminohydrolases (Ntn hydrolases)"/>
    <property type="match status" value="1"/>
</dbReference>
<dbReference type="PANTHER" id="PTHR35527">
    <property type="entry name" value="CHOLOYLGLYCINE HYDROLASE"/>
    <property type="match status" value="1"/>
</dbReference>
<evidence type="ECO:0000313" key="5">
    <source>
        <dbReference type="Proteomes" id="UP001189429"/>
    </source>
</evidence>
<dbReference type="Proteomes" id="UP001189429">
    <property type="component" value="Unassembled WGS sequence"/>
</dbReference>
<protein>
    <recommendedName>
        <fullName evidence="3">Choloylglycine hydrolase/NAAA C-terminal domain-containing protein</fullName>
    </recommendedName>
</protein>
<dbReference type="Gene3D" id="3.60.60.10">
    <property type="entry name" value="Penicillin V Acylase, Chain A"/>
    <property type="match status" value="1"/>
</dbReference>
<organism evidence="4 5">
    <name type="scientific">Prorocentrum cordatum</name>
    <dbReference type="NCBI Taxonomy" id="2364126"/>
    <lineage>
        <taxon>Eukaryota</taxon>
        <taxon>Sar</taxon>
        <taxon>Alveolata</taxon>
        <taxon>Dinophyceae</taxon>
        <taxon>Prorocentrales</taxon>
        <taxon>Prorocentraceae</taxon>
        <taxon>Prorocentrum</taxon>
    </lineage>
</organism>
<evidence type="ECO:0000256" key="2">
    <source>
        <dbReference type="ARBA" id="ARBA00022801"/>
    </source>
</evidence>
<gene>
    <name evidence="4" type="ORF">PCOR1329_LOCUS85805</name>
</gene>
<dbReference type="InterPro" id="IPR029055">
    <property type="entry name" value="Ntn_hydrolases_N"/>
</dbReference>
<dbReference type="InterPro" id="IPR052193">
    <property type="entry name" value="Peptidase_C59"/>
</dbReference>
<evidence type="ECO:0000256" key="1">
    <source>
        <dbReference type="ARBA" id="ARBA00006625"/>
    </source>
</evidence>
<keyword evidence="5" id="KW-1185">Reference proteome</keyword>
<dbReference type="Pfam" id="PF02275">
    <property type="entry name" value="CBAH"/>
    <property type="match status" value="1"/>
</dbReference>
<name>A0ABN9YLG3_9DINO</name>
<dbReference type="EMBL" id="CAUYUJ010022714">
    <property type="protein sequence ID" value="CAK0912190.1"/>
    <property type="molecule type" value="Genomic_DNA"/>
</dbReference>
<sequence length="328" mass="36021">MVVAFVGLLDIQRMFSYFESANGRFSNRYGFVGLDAIADGHTDFVVSDGMNEAGLTLSLHTMRTAEYEDAEPGRTTLLINDVIPWALGQFSSVAEVAAGLENVSVVPFQGATQEDFVHWAIADAAGNSAVLEYVAGKRVLHRNDVRVMTNDPDFTWHLKNLNMYVGLSPQKPSGNAAITVNTEIGEVPQIWSLGFNLLGLPGDTSPASRFVRLFYLRQYAQLAEPATSVEDAIVLATGLLNTVFIPRGTVAPLNGFTDPLSYELTQFGLLKIPSQRKLLVRGYRNMGWREVDLSKLRWDQRRSIPVEDGTLGIQDVTGQLVAEPGELI</sequence>
<comment type="caution">
    <text evidence="4">The sequence shown here is derived from an EMBL/GenBank/DDBJ whole genome shotgun (WGS) entry which is preliminary data.</text>
</comment>
<accession>A0ABN9YLG3</accession>
<reference evidence="4" key="1">
    <citation type="submission" date="2023-10" db="EMBL/GenBank/DDBJ databases">
        <authorList>
            <person name="Chen Y."/>
            <person name="Shah S."/>
            <person name="Dougan E. K."/>
            <person name="Thang M."/>
            <person name="Chan C."/>
        </authorList>
    </citation>
    <scope>NUCLEOTIDE SEQUENCE [LARGE SCALE GENOMIC DNA]</scope>
</reference>
<proteinExistence type="inferred from homology"/>
<dbReference type="PANTHER" id="PTHR35527:SF2">
    <property type="entry name" value="HYDROLASE"/>
    <property type="match status" value="1"/>
</dbReference>
<dbReference type="InterPro" id="IPR029132">
    <property type="entry name" value="CBAH/NAAA_C"/>
</dbReference>
<evidence type="ECO:0000259" key="3">
    <source>
        <dbReference type="Pfam" id="PF02275"/>
    </source>
</evidence>
<feature type="domain" description="Choloylglycine hydrolase/NAAA C-terminal" evidence="3">
    <location>
        <begin position="19"/>
        <end position="294"/>
    </location>
</feature>